<proteinExistence type="predicted"/>
<organism evidence="3 4">
    <name type="scientific">Microthyrium microscopicum</name>
    <dbReference type="NCBI Taxonomy" id="703497"/>
    <lineage>
        <taxon>Eukaryota</taxon>
        <taxon>Fungi</taxon>
        <taxon>Dikarya</taxon>
        <taxon>Ascomycota</taxon>
        <taxon>Pezizomycotina</taxon>
        <taxon>Dothideomycetes</taxon>
        <taxon>Dothideomycetes incertae sedis</taxon>
        <taxon>Microthyriales</taxon>
        <taxon>Microthyriaceae</taxon>
        <taxon>Microthyrium</taxon>
    </lineage>
</organism>
<dbReference type="OrthoDB" id="3903467at2759"/>
<evidence type="ECO:0000256" key="1">
    <source>
        <dbReference type="SAM" id="MobiDB-lite"/>
    </source>
</evidence>
<protein>
    <submittedName>
        <fullName evidence="3">Uncharacterized protein</fullName>
    </submittedName>
</protein>
<accession>A0A6A6UKG3</accession>
<keyword evidence="2" id="KW-0732">Signal</keyword>
<dbReference type="EMBL" id="MU004232">
    <property type="protein sequence ID" value="KAF2672011.1"/>
    <property type="molecule type" value="Genomic_DNA"/>
</dbReference>
<feature type="signal peptide" evidence="2">
    <location>
        <begin position="1"/>
        <end position="16"/>
    </location>
</feature>
<gene>
    <name evidence="3" type="ORF">BT63DRAFT_185843</name>
</gene>
<dbReference type="AlphaFoldDB" id="A0A6A6UKG3"/>
<sequence length="414" mass="44940">MFLAVLTFTAIASALAVPSTELVERQLGSQSANQTILQPVTTKKLTSITFPQSVREKLIWGPFKLSAANGKHNGQLDKGSDTFNTILGGLCSDCYILKADYNIADKEGTRLTLNEGVYLHHAIVMDTSQTQPGMPLTAVCSAKELADGAAALAKGSSNGMASSSGMGMSGHSHSRRSVSSPNTQAMIHQKRQSGAANSFPVPATLITKGNEDKIAYYAAPNSTLKTGFWLGKGQHVATTIDAVNYRNETKDMYFTIDYEYTPFPQGKPKDHLDVAMSIMSSNGCGGLAFHPPKDKSVTYTSNQWDVAIDGYMLNILPHLHDGAVDLQILVNGKSTCRSQAIYTPSADKFDGKQWESITGYTTCDKPIQVKKGDKIFMTSEYDLTKHNLRPTTQDHGEAEGMAVAFFQFARDNKQ</sequence>
<feature type="compositionally biased region" description="Polar residues" evidence="1">
    <location>
        <begin position="181"/>
        <end position="195"/>
    </location>
</feature>
<feature type="chain" id="PRO_5025368480" evidence="2">
    <location>
        <begin position="17"/>
        <end position="414"/>
    </location>
</feature>
<evidence type="ECO:0000313" key="3">
    <source>
        <dbReference type="EMBL" id="KAF2672011.1"/>
    </source>
</evidence>
<reference evidence="3" key="1">
    <citation type="journal article" date="2020" name="Stud. Mycol.">
        <title>101 Dothideomycetes genomes: a test case for predicting lifestyles and emergence of pathogens.</title>
        <authorList>
            <person name="Haridas S."/>
            <person name="Albert R."/>
            <person name="Binder M."/>
            <person name="Bloem J."/>
            <person name="Labutti K."/>
            <person name="Salamov A."/>
            <person name="Andreopoulos B."/>
            <person name="Baker S."/>
            <person name="Barry K."/>
            <person name="Bills G."/>
            <person name="Bluhm B."/>
            <person name="Cannon C."/>
            <person name="Castanera R."/>
            <person name="Culley D."/>
            <person name="Daum C."/>
            <person name="Ezra D."/>
            <person name="Gonzalez J."/>
            <person name="Henrissat B."/>
            <person name="Kuo A."/>
            <person name="Liang C."/>
            <person name="Lipzen A."/>
            <person name="Lutzoni F."/>
            <person name="Magnuson J."/>
            <person name="Mondo S."/>
            <person name="Nolan M."/>
            <person name="Ohm R."/>
            <person name="Pangilinan J."/>
            <person name="Park H.-J."/>
            <person name="Ramirez L."/>
            <person name="Alfaro M."/>
            <person name="Sun H."/>
            <person name="Tritt A."/>
            <person name="Yoshinaga Y."/>
            <person name="Zwiers L.-H."/>
            <person name="Turgeon B."/>
            <person name="Goodwin S."/>
            <person name="Spatafora J."/>
            <person name="Crous P."/>
            <person name="Grigoriev I."/>
        </authorList>
    </citation>
    <scope>NUCLEOTIDE SEQUENCE</scope>
    <source>
        <strain evidence="3">CBS 115976</strain>
    </source>
</reference>
<name>A0A6A6UKG3_9PEZI</name>
<evidence type="ECO:0000256" key="2">
    <source>
        <dbReference type="SAM" id="SignalP"/>
    </source>
</evidence>
<dbReference type="Proteomes" id="UP000799302">
    <property type="component" value="Unassembled WGS sequence"/>
</dbReference>
<keyword evidence="4" id="KW-1185">Reference proteome</keyword>
<feature type="compositionally biased region" description="Low complexity" evidence="1">
    <location>
        <begin position="157"/>
        <end position="171"/>
    </location>
</feature>
<evidence type="ECO:0000313" key="4">
    <source>
        <dbReference type="Proteomes" id="UP000799302"/>
    </source>
</evidence>
<feature type="region of interest" description="Disordered" evidence="1">
    <location>
        <begin position="157"/>
        <end position="195"/>
    </location>
</feature>